<evidence type="ECO:0000313" key="7">
    <source>
        <dbReference type="Proteomes" id="UP000245207"/>
    </source>
</evidence>
<protein>
    <submittedName>
        <fullName evidence="6">Cytochrome P450</fullName>
    </submittedName>
</protein>
<dbReference type="GO" id="GO:0051762">
    <property type="term" value="P:sesquiterpene biosynthetic process"/>
    <property type="evidence" value="ECO:0007669"/>
    <property type="project" value="UniProtKB-ARBA"/>
</dbReference>
<evidence type="ECO:0000256" key="5">
    <source>
        <dbReference type="ARBA" id="ARBA00023033"/>
    </source>
</evidence>
<dbReference type="Pfam" id="PF00067">
    <property type="entry name" value="p450"/>
    <property type="match status" value="1"/>
</dbReference>
<organism evidence="6 7">
    <name type="scientific">Artemisia annua</name>
    <name type="common">Sweet wormwood</name>
    <dbReference type="NCBI Taxonomy" id="35608"/>
    <lineage>
        <taxon>Eukaryota</taxon>
        <taxon>Viridiplantae</taxon>
        <taxon>Streptophyta</taxon>
        <taxon>Embryophyta</taxon>
        <taxon>Tracheophyta</taxon>
        <taxon>Spermatophyta</taxon>
        <taxon>Magnoliopsida</taxon>
        <taxon>eudicotyledons</taxon>
        <taxon>Gunneridae</taxon>
        <taxon>Pentapetalae</taxon>
        <taxon>asterids</taxon>
        <taxon>campanulids</taxon>
        <taxon>Asterales</taxon>
        <taxon>Asteraceae</taxon>
        <taxon>Asteroideae</taxon>
        <taxon>Anthemideae</taxon>
        <taxon>Artemisiinae</taxon>
        <taxon>Artemisia</taxon>
    </lineage>
</organism>
<dbReference type="STRING" id="35608.A0A2U1PIR8"/>
<evidence type="ECO:0000313" key="6">
    <source>
        <dbReference type="EMBL" id="PWA85654.1"/>
    </source>
</evidence>
<name>A0A2U1PIR8_ARTAN</name>
<evidence type="ECO:0000256" key="4">
    <source>
        <dbReference type="ARBA" id="ARBA00023004"/>
    </source>
</evidence>
<dbReference type="GO" id="GO:0004497">
    <property type="term" value="F:monooxygenase activity"/>
    <property type="evidence" value="ECO:0007669"/>
    <property type="project" value="UniProtKB-KW"/>
</dbReference>
<dbReference type="SUPFAM" id="SSF48264">
    <property type="entry name" value="Cytochrome P450"/>
    <property type="match status" value="1"/>
</dbReference>
<dbReference type="InterPro" id="IPR001128">
    <property type="entry name" value="Cyt_P450"/>
</dbReference>
<dbReference type="PANTHER" id="PTHR47955:SF16">
    <property type="entry name" value="CYTOCHROME P450"/>
    <property type="match status" value="1"/>
</dbReference>
<keyword evidence="2" id="KW-0349">Heme</keyword>
<dbReference type="Proteomes" id="UP000245207">
    <property type="component" value="Unassembled WGS sequence"/>
</dbReference>
<dbReference type="EMBL" id="PKPP01001101">
    <property type="protein sequence ID" value="PWA85654.1"/>
    <property type="molecule type" value="Genomic_DNA"/>
</dbReference>
<comment type="caution">
    <text evidence="6">The sequence shown here is derived from an EMBL/GenBank/DDBJ whole genome shotgun (WGS) entry which is preliminary data.</text>
</comment>
<reference evidence="6 7" key="1">
    <citation type="journal article" date="2018" name="Mol. Plant">
        <title>The genome of Artemisia annua provides insight into the evolution of Asteraceae family and artemisinin biosynthesis.</title>
        <authorList>
            <person name="Shen Q."/>
            <person name="Zhang L."/>
            <person name="Liao Z."/>
            <person name="Wang S."/>
            <person name="Yan T."/>
            <person name="Shi P."/>
            <person name="Liu M."/>
            <person name="Fu X."/>
            <person name="Pan Q."/>
            <person name="Wang Y."/>
            <person name="Lv Z."/>
            <person name="Lu X."/>
            <person name="Zhang F."/>
            <person name="Jiang W."/>
            <person name="Ma Y."/>
            <person name="Chen M."/>
            <person name="Hao X."/>
            <person name="Li L."/>
            <person name="Tang Y."/>
            <person name="Lv G."/>
            <person name="Zhou Y."/>
            <person name="Sun X."/>
            <person name="Brodelius P.E."/>
            <person name="Rose J.K.C."/>
            <person name="Tang K."/>
        </authorList>
    </citation>
    <scope>NUCLEOTIDE SEQUENCE [LARGE SCALE GENOMIC DNA]</scope>
    <source>
        <strain evidence="7">cv. Huhao1</strain>
        <tissue evidence="6">Leaf</tissue>
    </source>
</reference>
<keyword evidence="5" id="KW-0560">Oxidoreductase</keyword>
<dbReference type="GO" id="GO:0020037">
    <property type="term" value="F:heme binding"/>
    <property type="evidence" value="ECO:0007669"/>
    <property type="project" value="InterPro"/>
</dbReference>
<dbReference type="AlphaFoldDB" id="A0A2U1PIR8"/>
<keyword evidence="5" id="KW-0503">Monooxygenase</keyword>
<dbReference type="OrthoDB" id="1470350at2759"/>
<sequence length="229" mass="26363">MTVMGFSHHEERRSILQAYRRALVHEDSFLFHSKKPLPPSPPKLPIIGNLHQLGPSPHRSLRDLSQKQGPLMLMNFGSVPILVASSSEAAKEIMKTHDLNARVMSFRQVREKEMSLMIEKIEKGRDSLVDLTKLSFWFANNIVSKVALGRTYNELKFTVLLERFVHVFGLICIGNYIPWLSWIDRLSGLEDKAQKVVKDFDEFLESVLEEHVHKRRGMNGQNDEEKDIS</sequence>
<dbReference type="InterPro" id="IPR036396">
    <property type="entry name" value="Cyt_P450_sf"/>
</dbReference>
<dbReference type="PANTHER" id="PTHR47955">
    <property type="entry name" value="CYTOCHROME P450 FAMILY 71 PROTEIN"/>
    <property type="match status" value="1"/>
</dbReference>
<evidence type="ECO:0000256" key="3">
    <source>
        <dbReference type="ARBA" id="ARBA00022723"/>
    </source>
</evidence>
<keyword evidence="4" id="KW-0408">Iron</keyword>
<dbReference type="GO" id="GO:0016705">
    <property type="term" value="F:oxidoreductase activity, acting on paired donors, with incorporation or reduction of molecular oxygen"/>
    <property type="evidence" value="ECO:0007669"/>
    <property type="project" value="InterPro"/>
</dbReference>
<keyword evidence="3" id="KW-0479">Metal-binding</keyword>
<accession>A0A2U1PIR8</accession>
<proteinExistence type="inferred from homology"/>
<dbReference type="GO" id="GO:0005506">
    <property type="term" value="F:iron ion binding"/>
    <property type="evidence" value="ECO:0007669"/>
    <property type="project" value="InterPro"/>
</dbReference>
<dbReference type="Gene3D" id="1.10.630.10">
    <property type="entry name" value="Cytochrome P450"/>
    <property type="match status" value="1"/>
</dbReference>
<keyword evidence="7" id="KW-1185">Reference proteome</keyword>
<evidence type="ECO:0000256" key="1">
    <source>
        <dbReference type="ARBA" id="ARBA00010617"/>
    </source>
</evidence>
<gene>
    <name evidence="6" type="ORF">CTI12_AA148320</name>
</gene>
<comment type="similarity">
    <text evidence="1">Belongs to the cytochrome P450 family.</text>
</comment>
<evidence type="ECO:0000256" key="2">
    <source>
        <dbReference type="ARBA" id="ARBA00022617"/>
    </source>
</evidence>